<proteinExistence type="predicted"/>
<keyword evidence="3" id="KW-1185">Reference proteome</keyword>
<dbReference type="InterPro" id="IPR052895">
    <property type="entry name" value="HetReg/Transcr_Mod"/>
</dbReference>
<dbReference type="PANTHER" id="PTHR24148">
    <property type="entry name" value="ANKYRIN REPEAT DOMAIN-CONTAINING PROTEIN 39 HOMOLOG-RELATED"/>
    <property type="match status" value="1"/>
</dbReference>
<name>A0A9N9UU93_9HYPO</name>
<protein>
    <recommendedName>
        <fullName evidence="1">Heterokaryon incompatibility domain-containing protein</fullName>
    </recommendedName>
</protein>
<dbReference type="Pfam" id="PF06985">
    <property type="entry name" value="HET"/>
    <property type="match status" value="1"/>
</dbReference>
<dbReference type="EMBL" id="CABFNO020001545">
    <property type="protein sequence ID" value="CAG9997121.1"/>
    <property type="molecule type" value="Genomic_DNA"/>
</dbReference>
<dbReference type="InterPro" id="IPR010730">
    <property type="entry name" value="HET"/>
</dbReference>
<dbReference type="PANTHER" id="PTHR24148:SF64">
    <property type="entry name" value="HETEROKARYON INCOMPATIBILITY DOMAIN-CONTAINING PROTEIN"/>
    <property type="match status" value="1"/>
</dbReference>
<reference evidence="2 3" key="2">
    <citation type="submission" date="2021-10" db="EMBL/GenBank/DDBJ databases">
        <authorList>
            <person name="Piombo E."/>
        </authorList>
    </citation>
    <scope>NUCLEOTIDE SEQUENCE [LARGE SCALE GENOMIC DNA]</scope>
</reference>
<feature type="domain" description="Heterokaryon incompatibility" evidence="1">
    <location>
        <begin position="55"/>
        <end position="144"/>
    </location>
</feature>
<evidence type="ECO:0000313" key="3">
    <source>
        <dbReference type="Proteomes" id="UP000754883"/>
    </source>
</evidence>
<reference evidence="3" key="1">
    <citation type="submission" date="2019-06" db="EMBL/GenBank/DDBJ databases">
        <authorList>
            <person name="Broberg M."/>
        </authorList>
    </citation>
    <scope>NUCLEOTIDE SEQUENCE [LARGE SCALE GENOMIC DNA]</scope>
</reference>
<evidence type="ECO:0000259" key="1">
    <source>
        <dbReference type="Pfam" id="PF06985"/>
    </source>
</evidence>
<organism evidence="2 3">
    <name type="scientific">Clonostachys byssicola</name>
    <dbReference type="NCBI Taxonomy" id="160290"/>
    <lineage>
        <taxon>Eukaryota</taxon>
        <taxon>Fungi</taxon>
        <taxon>Dikarya</taxon>
        <taxon>Ascomycota</taxon>
        <taxon>Pezizomycotina</taxon>
        <taxon>Sordariomycetes</taxon>
        <taxon>Hypocreomycetidae</taxon>
        <taxon>Hypocreales</taxon>
        <taxon>Bionectriaceae</taxon>
        <taxon>Clonostachys</taxon>
    </lineage>
</organism>
<sequence>MDNFIINIPYSDISSSPVSHAGIARCRYRFVECSSFVRREALRVIEFVDLPKQPYSTVSYVWRGLIRDEEDTSPIMSVDGAEGADPISIEVFRLACVASLKRGCELLWLDGLCIIQADDGDKAWQIQRMYTIYESCKTCVIIPGGLSRLTRITDETSWMSRAWTLQEAIAPPSADVLFAWEGGSCRLDSMFTVIVEEVEPSTAAISNFEWLLAFQTRGRCRMQSIDEDGTSIGEEREMRQPFGSQFFGGDGAAFSALTGALHMRGKKGLSGAIWRSSFVRSAKYPVDMVFSIMGILGVSLDTTKFSKDDRLGATVALMRELLARGERAEWLAIATKMEVNPDASFLPIFPKPSPAGKPVIDVDGKLESPSKYINSVWNLDGGPTGEMTDAGVFRFEAHTARIRPGLDNPSTEDGASSFKSAKEDKWVLGKSEGREIYAAFVGTRSVYTNGFVPSVSTLQSHVLMLLERDGEGRFYCIGYAEVEGHLLQGPNWSMQKLENDFSNLLSLPYELDRFLGLLE</sequence>
<gene>
    <name evidence="2" type="ORF">CBYS24578_00016692</name>
</gene>
<dbReference type="Proteomes" id="UP000754883">
    <property type="component" value="Unassembled WGS sequence"/>
</dbReference>
<dbReference type="OrthoDB" id="674604at2759"/>
<dbReference type="AlphaFoldDB" id="A0A9N9UU93"/>
<evidence type="ECO:0000313" key="2">
    <source>
        <dbReference type="EMBL" id="CAG9997121.1"/>
    </source>
</evidence>
<comment type="caution">
    <text evidence="2">The sequence shown here is derived from an EMBL/GenBank/DDBJ whole genome shotgun (WGS) entry which is preliminary data.</text>
</comment>
<accession>A0A9N9UU93</accession>